<dbReference type="PANTHER" id="PTHR46889:SF4">
    <property type="entry name" value="TRANSPOSASE INSO FOR INSERTION SEQUENCE ELEMENT IS911B-RELATED"/>
    <property type="match status" value="1"/>
</dbReference>
<dbReference type="OrthoDB" id="3257291at2"/>
<organism evidence="3 4">
    <name type="scientific">Halostreptopolyspora alba</name>
    <dbReference type="NCBI Taxonomy" id="2487137"/>
    <lineage>
        <taxon>Bacteria</taxon>
        <taxon>Bacillati</taxon>
        <taxon>Actinomycetota</taxon>
        <taxon>Actinomycetes</taxon>
        <taxon>Streptosporangiales</taxon>
        <taxon>Nocardiopsidaceae</taxon>
        <taxon>Halostreptopolyspora</taxon>
    </lineage>
</organism>
<dbReference type="SUPFAM" id="SSF53098">
    <property type="entry name" value="Ribonuclease H-like"/>
    <property type="match status" value="1"/>
</dbReference>
<gene>
    <name evidence="3" type="ORF">EFW17_05505</name>
</gene>
<proteinExistence type="predicted"/>
<dbReference type="EMBL" id="RJMB01000004">
    <property type="protein sequence ID" value="RNL85998.1"/>
    <property type="molecule type" value="Genomic_DNA"/>
</dbReference>
<comment type="caution">
    <text evidence="3">The sequence shown here is derived from an EMBL/GenBank/DDBJ whole genome shotgun (WGS) entry which is preliminary data.</text>
</comment>
<reference evidence="3 4" key="1">
    <citation type="submission" date="2018-11" db="EMBL/GenBank/DDBJ databases">
        <title>The genome draft of YIM 96095.</title>
        <authorList>
            <person name="Tang S.-K."/>
            <person name="Chunyu W.-X."/>
            <person name="Feng Y.-Z."/>
        </authorList>
    </citation>
    <scope>NUCLEOTIDE SEQUENCE [LARGE SCALE GENOMIC DNA]</scope>
    <source>
        <strain evidence="3 4">YIM 96095</strain>
    </source>
</reference>
<feature type="domain" description="Integrase catalytic" evidence="2">
    <location>
        <begin position="3"/>
        <end position="57"/>
    </location>
</feature>
<evidence type="ECO:0000313" key="4">
    <source>
        <dbReference type="Proteomes" id="UP000269198"/>
    </source>
</evidence>
<accession>A0A3N0EDR4</accession>
<dbReference type="InterPro" id="IPR050900">
    <property type="entry name" value="Transposase_IS3/IS150/IS904"/>
</dbReference>
<sequence length="66" mass="7768">MVESWFSTLKQEPRHQQPWPSRHQAELGVFDHIEVLYNRHRPHSALGLRSPLEYEHQEAPIPSNAT</sequence>
<feature type="compositionally biased region" description="Polar residues" evidence="1">
    <location>
        <begin position="1"/>
        <end position="10"/>
    </location>
</feature>
<keyword evidence="4" id="KW-1185">Reference proteome</keyword>
<name>A0A3N0EDR4_9ACTN</name>
<dbReference type="GO" id="GO:0015074">
    <property type="term" value="P:DNA integration"/>
    <property type="evidence" value="ECO:0007669"/>
    <property type="project" value="InterPro"/>
</dbReference>
<dbReference type="Pfam" id="PF13333">
    <property type="entry name" value="rve_2"/>
    <property type="match status" value="1"/>
</dbReference>
<dbReference type="Proteomes" id="UP000269198">
    <property type="component" value="Unassembled WGS sequence"/>
</dbReference>
<evidence type="ECO:0000256" key="1">
    <source>
        <dbReference type="SAM" id="MobiDB-lite"/>
    </source>
</evidence>
<evidence type="ECO:0000259" key="2">
    <source>
        <dbReference type="Pfam" id="PF13333"/>
    </source>
</evidence>
<dbReference type="RefSeq" id="WP_123200192.1">
    <property type="nucleotide sequence ID" value="NZ_RJMB01000004.1"/>
</dbReference>
<feature type="region of interest" description="Disordered" evidence="1">
    <location>
        <begin position="1"/>
        <end position="20"/>
    </location>
</feature>
<dbReference type="PANTHER" id="PTHR46889">
    <property type="entry name" value="TRANSPOSASE INSF FOR INSERTION SEQUENCE IS3B-RELATED"/>
    <property type="match status" value="1"/>
</dbReference>
<protein>
    <recommendedName>
        <fullName evidence="2">Integrase catalytic domain-containing protein</fullName>
    </recommendedName>
</protein>
<dbReference type="InterPro" id="IPR001584">
    <property type="entry name" value="Integrase_cat-core"/>
</dbReference>
<evidence type="ECO:0000313" key="3">
    <source>
        <dbReference type="EMBL" id="RNL85998.1"/>
    </source>
</evidence>
<dbReference type="InterPro" id="IPR012337">
    <property type="entry name" value="RNaseH-like_sf"/>
</dbReference>
<dbReference type="AlphaFoldDB" id="A0A3N0EDR4"/>